<gene>
    <name evidence="1" type="ORF">LY28_03295</name>
</gene>
<evidence type="ECO:0000313" key="1">
    <source>
        <dbReference type="EMBL" id="PYG85607.1"/>
    </source>
</evidence>
<dbReference type="AlphaFoldDB" id="A0A318XJM6"/>
<keyword evidence="2" id="KW-1185">Reference proteome</keyword>
<dbReference type="OrthoDB" id="2087525at2"/>
<proteinExistence type="predicted"/>
<name>A0A318XJM6_9FIRM</name>
<evidence type="ECO:0000313" key="2">
    <source>
        <dbReference type="Proteomes" id="UP000248132"/>
    </source>
</evidence>
<dbReference type="Proteomes" id="UP000248132">
    <property type="component" value="Unassembled WGS sequence"/>
</dbReference>
<sequence length="138" mass="16217">MAFVNERMTKEEMAEFEAKAIPNPGNNFITLSPSRWTINREGNVFLVKASQNREEPDEYYFVLCWNDIPLAVKLKETWVKGSPRKWELISLHIKENLIEKRFEILQSLKEALTVYGYNGNPDEPFDNINKNTKVEFNF</sequence>
<reference evidence="1 2" key="1">
    <citation type="submission" date="2018-06" db="EMBL/GenBank/DDBJ databases">
        <title>Genomic Encyclopedia of Type Strains, Phase I: the one thousand microbial genomes (KMG-I) project.</title>
        <authorList>
            <person name="Kyrpides N."/>
        </authorList>
    </citation>
    <scope>NUCLEOTIDE SEQUENCE [LARGE SCALE GENOMIC DNA]</scope>
    <source>
        <strain evidence="1 2">DSM 19573</strain>
    </source>
</reference>
<accession>A0A318XJM6</accession>
<dbReference type="EMBL" id="QKMR01000025">
    <property type="protein sequence ID" value="PYG85607.1"/>
    <property type="molecule type" value="Genomic_DNA"/>
</dbReference>
<organism evidence="1 2">
    <name type="scientific">Ruminiclostridium sufflavum DSM 19573</name>
    <dbReference type="NCBI Taxonomy" id="1121337"/>
    <lineage>
        <taxon>Bacteria</taxon>
        <taxon>Bacillati</taxon>
        <taxon>Bacillota</taxon>
        <taxon>Clostridia</taxon>
        <taxon>Eubacteriales</taxon>
        <taxon>Oscillospiraceae</taxon>
        <taxon>Ruminiclostridium</taxon>
    </lineage>
</organism>
<protein>
    <submittedName>
        <fullName evidence="1">Uncharacterized protein</fullName>
    </submittedName>
</protein>
<comment type="caution">
    <text evidence="1">The sequence shown here is derived from an EMBL/GenBank/DDBJ whole genome shotgun (WGS) entry which is preliminary data.</text>
</comment>
<dbReference type="RefSeq" id="WP_110463262.1">
    <property type="nucleotide sequence ID" value="NZ_QKMR01000025.1"/>
</dbReference>